<dbReference type="KEGG" id="smo:SELMODRAFT_409613"/>
<dbReference type="PROSITE" id="PS00973">
    <property type="entry name" value="USP_2"/>
    <property type="match status" value="1"/>
</dbReference>
<dbReference type="InterPro" id="IPR001394">
    <property type="entry name" value="Peptidase_C19_UCH"/>
</dbReference>
<dbReference type="PANTHER" id="PTHR21646">
    <property type="entry name" value="UBIQUITIN CARBOXYL-TERMINAL HYDROLASE"/>
    <property type="match status" value="1"/>
</dbReference>
<gene>
    <name evidence="3" type="ORF">SELMODRAFT_409613</name>
</gene>
<comment type="similarity">
    <text evidence="1">Belongs to the peptidase C19 family.</text>
</comment>
<name>D8RC04_SELML</name>
<dbReference type="GO" id="GO:0016579">
    <property type="term" value="P:protein deubiquitination"/>
    <property type="evidence" value="ECO:0007669"/>
    <property type="project" value="InterPro"/>
</dbReference>
<dbReference type="InterPro" id="IPR038765">
    <property type="entry name" value="Papain-like_cys_pep_sf"/>
</dbReference>
<dbReference type="CDD" id="cd02257">
    <property type="entry name" value="Peptidase_C19"/>
    <property type="match status" value="1"/>
</dbReference>
<evidence type="ECO:0000259" key="2">
    <source>
        <dbReference type="PROSITE" id="PS50235"/>
    </source>
</evidence>
<dbReference type="PROSITE" id="PS50235">
    <property type="entry name" value="USP_3"/>
    <property type="match status" value="1"/>
</dbReference>
<dbReference type="GO" id="GO:0004843">
    <property type="term" value="F:cysteine-type deubiquitinase activity"/>
    <property type="evidence" value="ECO:0007669"/>
    <property type="project" value="InterPro"/>
</dbReference>
<dbReference type="Gramene" id="EFJ30593">
    <property type="protein sequence ID" value="EFJ30593"/>
    <property type="gene ID" value="SELMODRAFT_409613"/>
</dbReference>
<dbReference type="EMBL" id="GL377575">
    <property type="protein sequence ID" value="EFJ30593.1"/>
    <property type="molecule type" value="Genomic_DNA"/>
</dbReference>
<dbReference type="InterPro" id="IPR050185">
    <property type="entry name" value="Ub_carboxyl-term_hydrolase"/>
</dbReference>
<dbReference type="Pfam" id="PF00443">
    <property type="entry name" value="UCH"/>
    <property type="match status" value="1"/>
</dbReference>
<dbReference type="InterPro" id="IPR018200">
    <property type="entry name" value="USP_CS"/>
</dbReference>
<feature type="domain" description="USP" evidence="2">
    <location>
        <begin position="3"/>
        <end position="315"/>
    </location>
</feature>
<sequence length="396" mass="44148">MAIGLQNQGSTCSMNSSLQCLLHTPRLSDFFAKSDKIRGEVANDFRKLIIESMRSNASVSIKPGPKLQSSPGSQQDAQEYLMFLLNALDQELKHGHDMRAATKMKPVKSGRKDRKGGGQVQSSLVAEIFEGQTRTKLQCPKCSNEASVTLETFMSLSLPVPSSTVGNTITLESCIQEYTKDDMLDAWCCSKCKSKQHNICKKMEFVKLPACLIIHLARFKCDSSGNVEKIDTAIDIPESVEISGQHYSLYGLINHTGDADYGHYTASIKLGNSEWRQVTCLFPQEAGEIEELRILNNSRNCLLNPSPYVGIRRRDRRKQPGERRPVSLECIYWQRAEQQTELADQKNATGFSSSKEETTTYGIPNAVAKQWEPFTLKQAAASANQRREIALRGSVL</sequence>
<dbReference type="eggNOG" id="KOG1868">
    <property type="taxonomic scope" value="Eukaryota"/>
</dbReference>
<reference evidence="3 4" key="1">
    <citation type="journal article" date="2011" name="Science">
        <title>The Selaginella genome identifies genetic changes associated with the evolution of vascular plants.</title>
        <authorList>
            <person name="Banks J.A."/>
            <person name="Nishiyama T."/>
            <person name="Hasebe M."/>
            <person name="Bowman J.L."/>
            <person name="Gribskov M."/>
            <person name="dePamphilis C."/>
            <person name="Albert V.A."/>
            <person name="Aono N."/>
            <person name="Aoyama T."/>
            <person name="Ambrose B.A."/>
            <person name="Ashton N.W."/>
            <person name="Axtell M.J."/>
            <person name="Barker E."/>
            <person name="Barker M.S."/>
            <person name="Bennetzen J.L."/>
            <person name="Bonawitz N.D."/>
            <person name="Chapple C."/>
            <person name="Cheng C."/>
            <person name="Correa L.G."/>
            <person name="Dacre M."/>
            <person name="DeBarry J."/>
            <person name="Dreyer I."/>
            <person name="Elias M."/>
            <person name="Engstrom E.M."/>
            <person name="Estelle M."/>
            <person name="Feng L."/>
            <person name="Finet C."/>
            <person name="Floyd S.K."/>
            <person name="Frommer W.B."/>
            <person name="Fujita T."/>
            <person name="Gramzow L."/>
            <person name="Gutensohn M."/>
            <person name="Harholt J."/>
            <person name="Hattori M."/>
            <person name="Heyl A."/>
            <person name="Hirai T."/>
            <person name="Hiwatashi Y."/>
            <person name="Ishikawa M."/>
            <person name="Iwata M."/>
            <person name="Karol K.G."/>
            <person name="Koehler B."/>
            <person name="Kolukisaoglu U."/>
            <person name="Kubo M."/>
            <person name="Kurata T."/>
            <person name="Lalonde S."/>
            <person name="Li K."/>
            <person name="Li Y."/>
            <person name="Litt A."/>
            <person name="Lyons E."/>
            <person name="Manning G."/>
            <person name="Maruyama T."/>
            <person name="Michael T.P."/>
            <person name="Mikami K."/>
            <person name="Miyazaki S."/>
            <person name="Morinaga S."/>
            <person name="Murata T."/>
            <person name="Mueller-Roeber B."/>
            <person name="Nelson D.R."/>
            <person name="Obara M."/>
            <person name="Oguri Y."/>
            <person name="Olmstead R.G."/>
            <person name="Onodera N."/>
            <person name="Petersen B.L."/>
            <person name="Pils B."/>
            <person name="Prigge M."/>
            <person name="Rensing S.A."/>
            <person name="Riano-Pachon D.M."/>
            <person name="Roberts A.W."/>
            <person name="Sato Y."/>
            <person name="Scheller H.V."/>
            <person name="Schulz B."/>
            <person name="Schulz C."/>
            <person name="Shakirov E.V."/>
            <person name="Shibagaki N."/>
            <person name="Shinohara N."/>
            <person name="Shippen D.E."/>
            <person name="Soerensen I."/>
            <person name="Sotooka R."/>
            <person name="Sugimoto N."/>
            <person name="Sugita M."/>
            <person name="Sumikawa N."/>
            <person name="Tanurdzic M."/>
            <person name="Theissen G."/>
            <person name="Ulvskov P."/>
            <person name="Wakazuki S."/>
            <person name="Weng J.K."/>
            <person name="Willats W.W."/>
            <person name="Wipf D."/>
            <person name="Wolf P.G."/>
            <person name="Yang L."/>
            <person name="Zimmer A.D."/>
            <person name="Zhu Q."/>
            <person name="Mitros T."/>
            <person name="Hellsten U."/>
            <person name="Loque D."/>
            <person name="Otillar R."/>
            <person name="Salamov A."/>
            <person name="Schmutz J."/>
            <person name="Shapiro H."/>
            <person name="Lindquist E."/>
            <person name="Lucas S."/>
            <person name="Rokhsar D."/>
            <person name="Grigoriev I.V."/>
        </authorList>
    </citation>
    <scope>NUCLEOTIDE SEQUENCE [LARGE SCALE GENOMIC DNA]</scope>
</reference>
<proteinExistence type="inferred from homology"/>
<dbReference type="STRING" id="88036.D8RC04"/>
<dbReference type="InParanoid" id="D8RC04"/>
<dbReference type="InterPro" id="IPR028889">
    <property type="entry name" value="USP"/>
</dbReference>
<keyword evidence="4" id="KW-1185">Reference proteome</keyword>
<evidence type="ECO:0000313" key="4">
    <source>
        <dbReference type="Proteomes" id="UP000001514"/>
    </source>
</evidence>
<evidence type="ECO:0000313" key="3">
    <source>
        <dbReference type="EMBL" id="EFJ30593.1"/>
    </source>
</evidence>
<dbReference type="GO" id="GO:0007032">
    <property type="term" value="P:endosome organization"/>
    <property type="evidence" value="ECO:0000318"/>
    <property type="project" value="GO_Central"/>
</dbReference>
<dbReference type="HOGENOM" id="CLU_008279_1_0_1"/>
<protein>
    <recommendedName>
        <fullName evidence="2">USP domain-containing protein</fullName>
    </recommendedName>
</protein>
<dbReference type="Proteomes" id="UP000001514">
    <property type="component" value="Unassembled WGS sequence"/>
</dbReference>
<dbReference type="PANTHER" id="PTHR21646:SF46">
    <property type="entry name" value="UBIQUITIN CARBOXYL-TERMINAL HYDROLASE"/>
    <property type="match status" value="1"/>
</dbReference>
<dbReference type="AlphaFoldDB" id="D8RC04"/>
<accession>D8RC04</accession>
<dbReference type="Gene3D" id="3.90.70.10">
    <property type="entry name" value="Cysteine proteinases"/>
    <property type="match status" value="1"/>
</dbReference>
<dbReference type="SUPFAM" id="SSF54001">
    <property type="entry name" value="Cysteine proteinases"/>
    <property type="match status" value="1"/>
</dbReference>
<dbReference type="GO" id="GO:0007265">
    <property type="term" value="P:Ras protein signal transduction"/>
    <property type="evidence" value="ECO:0000318"/>
    <property type="project" value="GO_Central"/>
</dbReference>
<organism evidence="4">
    <name type="scientific">Selaginella moellendorffii</name>
    <name type="common">Spikemoss</name>
    <dbReference type="NCBI Taxonomy" id="88036"/>
    <lineage>
        <taxon>Eukaryota</taxon>
        <taxon>Viridiplantae</taxon>
        <taxon>Streptophyta</taxon>
        <taxon>Embryophyta</taxon>
        <taxon>Tracheophyta</taxon>
        <taxon>Lycopodiopsida</taxon>
        <taxon>Selaginellales</taxon>
        <taxon>Selaginellaceae</taxon>
        <taxon>Selaginella</taxon>
    </lineage>
</organism>
<evidence type="ECO:0000256" key="1">
    <source>
        <dbReference type="ARBA" id="ARBA00009085"/>
    </source>
</evidence>